<dbReference type="SMART" id="SM00343">
    <property type="entry name" value="ZnF_C2HC"/>
    <property type="match status" value="5"/>
</dbReference>
<dbReference type="GO" id="GO:0008270">
    <property type="term" value="F:zinc ion binding"/>
    <property type="evidence" value="ECO:0007669"/>
    <property type="project" value="UniProtKB-KW"/>
</dbReference>
<feature type="compositionally biased region" description="Polar residues" evidence="8">
    <location>
        <begin position="209"/>
        <end position="221"/>
    </location>
</feature>
<keyword evidence="6" id="KW-0539">Nucleus</keyword>
<dbReference type="PANTHER" id="PTHR46543">
    <property type="entry name" value="ZINC FINGER CCHC DOMAIN-CONTAINING PROTEIN 7"/>
    <property type="match status" value="1"/>
</dbReference>
<dbReference type="GO" id="GO:0071036">
    <property type="term" value="P:nuclear polyadenylation-dependent snoRNA catabolic process"/>
    <property type="evidence" value="ECO:0007669"/>
    <property type="project" value="TreeGrafter"/>
</dbReference>
<feature type="region of interest" description="Disordered" evidence="8">
    <location>
        <begin position="1"/>
        <end position="106"/>
    </location>
</feature>
<feature type="region of interest" description="Disordered" evidence="8">
    <location>
        <begin position="204"/>
        <end position="237"/>
    </location>
</feature>
<dbReference type="GO" id="GO:0071035">
    <property type="term" value="P:nuclear polyadenylation-dependent rRNA catabolic process"/>
    <property type="evidence" value="ECO:0007669"/>
    <property type="project" value="TreeGrafter"/>
</dbReference>
<evidence type="ECO:0000256" key="6">
    <source>
        <dbReference type="ARBA" id="ARBA00023242"/>
    </source>
</evidence>
<proteinExistence type="predicted"/>
<dbReference type="Gene3D" id="4.10.60.10">
    <property type="entry name" value="Zinc finger, CCHC-type"/>
    <property type="match status" value="1"/>
</dbReference>
<evidence type="ECO:0000259" key="9">
    <source>
        <dbReference type="PROSITE" id="PS50158"/>
    </source>
</evidence>
<dbReference type="SUPFAM" id="SSF57756">
    <property type="entry name" value="Retrovirus zinc finger-like domains"/>
    <property type="match status" value="1"/>
</dbReference>
<feature type="domain" description="CCHC-type" evidence="9">
    <location>
        <begin position="306"/>
        <end position="321"/>
    </location>
</feature>
<evidence type="ECO:0000313" key="10">
    <source>
        <dbReference type="EMBL" id="KAH6609581.1"/>
    </source>
</evidence>
<dbReference type="GO" id="GO:0071038">
    <property type="term" value="P:TRAMP-dependent tRNA surveillance pathway"/>
    <property type="evidence" value="ECO:0007669"/>
    <property type="project" value="TreeGrafter"/>
</dbReference>
<keyword evidence="3" id="KW-0677">Repeat</keyword>
<keyword evidence="5" id="KW-0862">Zinc</keyword>
<dbReference type="InterPro" id="IPR036875">
    <property type="entry name" value="Znf_CCHC_sf"/>
</dbReference>
<dbReference type="GO" id="GO:0071031">
    <property type="term" value="P:nuclear mRNA surveillance of mRNA 3'-end processing"/>
    <property type="evidence" value="ECO:0007669"/>
    <property type="project" value="TreeGrafter"/>
</dbReference>
<feature type="region of interest" description="Disordered" evidence="8">
    <location>
        <begin position="259"/>
        <end position="288"/>
    </location>
</feature>
<comment type="caution">
    <text evidence="10">The sequence shown here is derived from an EMBL/GenBank/DDBJ whole genome shotgun (WGS) entry which is preliminary data.</text>
</comment>
<feature type="region of interest" description="Disordered" evidence="8">
    <location>
        <begin position="593"/>
        <end position="630"/>
    </location>
</feature>
<evidence type="ECO:0000313" key="11">
    <source>
        <dbReference type="Proteomes" id="UP000827724"/>
    </source>
</evidence>
<dbReference type="InterPro" id="IPR001878">
    <property type="entry name" value="Znf_CCHC"/>
</dbReference>
<feature type="compositionally biased region" description="Polar residues" evidence="8">
    <location>
        <begin position="262"/>
        <end position="273"/>
    </location>
</feature>
<dbReference type="PROSITE" id="PS50158">
    <property type="entry name" value="ZF_CCHC"/>
    <property type="match status" value="1"/>
</dbReference>
<evidence type="ECO:0000256" key="7">
    <source>
        <dbReference type="PROSITE-ProRule" id="PRU00047"/>
    </source>
</evidence>
<dbReference type="Proteomes" id="UP000827724">
    <property type="component" value="Unassembled WGS sequence"/>
</dbReference>
<keyword evidence="4 7" id="KW-0863">Zinc-finger</keyword>
<accession>A0A9P8QNM0</accession>
<evidence type="ECO:0000256" key="8">
    <source>
        <dbReference type="SAM" id="MobiDB-lite"/>
    </source>
</evidence>
<dbReference type="PANTHER" id="PTHR46543:SF1">
    <property type="entry name" value="ZINC FINGER CCHC DOMAIN-CONTAINING PROTEIN 7"/>
    <property type="match status" value="1"/>
</dbReference>
<evidence type="ECO:0000256" key="3">
    <source>
        <dbReference type="ARBA" id="ARBA00022737"/>
    </source>
</evidence>
<dbReference type="GO" id="GO:0003723">
    <property type="term" value="F:RNA binding"/>
    <property type="evidence" value="ECO:0007669"/>
    <property type="project" value="TreeGrafter"/>
</dbReference>
<feature type="compositionally biased region" description="Acidic residues" evidence="8">
    <location>
        <begin position="69"/>
        <end position="79"/>
    </location>
</feature>
<name>A0A9P8QNM0_9HYPO</name>
<keyword evidence="2" id="KW-0479">Metal-binding</keyword>
<dbReference type="EMBL" id="JAIWOZ010000002">
    <property type="protein sequence ID" value="KAH6609581.1"/>
    <property type="molecule type" value="Genomic_DNA"/>
</dbReference>
<dbReference type="GO" id="GO:0071039">
    <property type="term" value="P:nuclear polyadenylation-dependent CUT catabolic process"/>
    <property type="evidence" value="ECO:0007669"/>
    <property type="project" value="TreeGrafter"/>
</dbReference>
<evidence type="ECO:0000256" key="2">
    <source>
        <dbReference type="ARBA" id="ARBA00022723"/>
    </source>
</evidence>
<dbReference type="InterPro" id="IPR051644">
    <property type="entry name" value="TRAMP_AT-DNA-binding"/>
</dbReference>
<evidence type="ECO:0000256" key="4">
    <source>
        <dbReference type="ARBA" id="ARBA00022771"/>
    </source>
</evidence>
<dbReference type="AlphaFoldDB" id="A0A9P8QNM0"/>
<sequence length="630" mass="67652">MATDQSNPGDFLSMQSSEDERPLPRKRRSPDDDDSASTGGRNASTERSKRARVSSASADSVTGAKVSEEGEIDDEEDSGGEIRTPDAGGEGQQPGDSATGGVFVPKDPPLYSDDAVSVKLPVFSQQREGSWHARFKEWVQLLCAANSLHAAELTPALIRAAYNQYIDIHSRLKPNKKRSARQAAERFEDASLAHMLKALQLAEEASAGRGSQTGASGQVQTPGGKKDQSTASSSQPDVLPAQAGGVYVIDVNPQPQALADTRSLQPEPQSSTKPAMHRREGVPSGADALEQQRRYFPSASDPYDMCLLCGREGHTADSCTSCSCRFCGKDDHWDYVCSSIKVRCRRCNQLGHSAAACVEKLALTKEEGLACSYCSSPDHLETECTQIWRSFHPETGTIQTVAALPVSCATCGSAQHYSGDCPQRQSYAANPTWSLANKSQYVDPACNSSAIEGGSGTAEPASSRLSELRIRGHASRANHVHYSEGEDSDDVEFLGRRAAPRPVRTGHIRVSTNLRAPGGGQQPPLPPDHRLLRGITAACRTLLPSLRQNRASRLEEEVGAVVEAAVEAAEEGGQGGAGAIGEESTEEANFEVMSNDVGSRNIQWKRGRNAGMEKPHGRGRRTNQARIKTF</sequence>
<dbReference type="GO" id="GO:0071037">
    <property type="term" value="P:nuclear polyadenylation-dependent snRNA catabolic process"/>
    <property type="evidence" value="ECO:0007669"/>
    <property type="project" value="TreeGrafter"/>
</dbReference>
<feature type="compositionally biased region" description="Basic residues" evidence="8">
    <location>
        <begin position="617"/>
        <end position="630"/>
    </location>
</feature>
<comment type="subcellular location">
    <subcellularLocation>
        <location evidence="1">Nucleus</location>
    </subcellularLocation>
</comment>
<protein>
    <submittedName>
        <fullName evidence="10">Zinc knuckle domain</fullName>
    </submittedName>
</protein>
<keyword evidence="11" id="KW-1185">Reference proteome</keyword>
<dbReference type="GO" id="GO:0031499">
    <property type="term" value="C:TRAMP complex"/>
    <property type="evidence" value="ECO:0007669"/>
    <property type="project" value="TreeGrafter"/>
</dbReference>
<organism evidence="10 11">
    <name type="scientific">Trichoderma cornu-damae</name>
    <dbReference type="NCBI Taxonomy" id="654480"/>
    <lineage>
        <taxon>Eukaryota</taxon>
        <taxon>Fungi</taxon>
        <taxon>Dikarya</taxon>
        <taxon>Ascomycota</taxon>
        <taxon>Pezizomycotina</taxon>
        <taxon>Sordariomycetes</taxon>
        <taxon>Hypocreomycetidae</taxon>
        <taxon>Hypocreales</taxon>
        <taxon>Hypocreaceae</taxon>
        <taxon>Trichoderma</taxon>
    </lineage>
</organism>
<feature type="compositionally biased region" description="Polar residues" evidence="8">
    <location>
        <begin position="1"/>
        <end position="16"/>
    </location>
</feature>
<reference evidence="10" key="1">
    <citation type="submission" date="2021-08" db="EMBL/GenBank/DDBJ databases">
        <title>Chromosome-Level Trichoderma cornu-damae using Hi-C Data.</title>
        <authorList>
            <person name="Kim C.S."/>
        </authorList>
    </citation>
    <scope>NUCLEOTIDE SEQUENCE</scope>
    <source>
        <strain evidence="10">KA19-0412C</strain>
    </source>
</reference>
<gene>
    <name evidence="10" type="ORF">Trco_002927</name>
</gene>
<dbReference type="OrthoDB" id="7608935at2759"/>
<evidence type="ECO:0000256" key="1">
    <source>
        <dbReference type="ARBA" id="ARBA00004123"/>
    </source>
</evidence>
<evidence type="ECO:0000256" key="5">
    <source>
        <dbReference type="ARBA" id="ARBA00022833"/>
    </source>
</evidence>